<dbReference type="STRING" id="33903.AQJ43_31555"/>
<protein>
    <submittedName>
        <fullName evidence="1">Uncharacterized protein</fullName>
    </submittedName>
</protein>
<accession>A0A4D4N842</accession>
<evidence type="ECO:0000313" key="2">
    <source>
        <dbReference type="Proteomes" id="UP000299211"/>
    </source>
</evidence>
<name>A0A4D4N842_STRAX</name>
<evidence type="ECO:0000313" key="1">
    <source>
        <dbReference type="EMBL" id="GDY79699.1"/>
    </source>
</evidence>
<dbReference type="AlphaFoldDB" id="A0A4D4N842"/>
<dbReference type="EMBL" id="BJHY01000002">
    <property type="protein sequence ID" value="GDY79699.1"/>
    <property type="molecule type" value="Genomic_DNA"/>
</dbReference>
<sequence length="118" mass="12685">MSNAISGGVFFHEAIQGRDITVVLPRRSRRHARPHDLKVLDTVVSSALLHQAVLQARGPADTRVQDAPEAAAAIVNLCGPAPGLAYRRHPVRRSGLSTESDAVLADLDDFTVEENLQG</sequence>
<comment type="caution">
    <text evidence="1">The sequence shown here is derived from an EMBL/GenBank/DDBJ whole genome shotgun (WGS) entry which is preliminary data.</text>
</comment>
<organism evidence="1 2">
    <name type="scientific">Streptomyces avermitilis</name>
    <dbReference type="NCBI Taxonomy" id="33903"/>
    <lineage>
        <taxon>Bacteria</taxon>
        <taxon>Bacillati</taxon>
        <taxon>Actinomycetota</taxon>
        <taxon>Actinomycetes</taxon>
        <taxon>Kitasatosporales</taxon>
        <taxon>Streptomycetaceae</taxon>
        <taxon>Streptomyces</taxon>
    </lineage>
</organism>
<reference evidence="1 2" key="1">
    <citation type="submission" date="2019-04" db="EMBL/GenBank/DDBJ databases">
        <title>Draft genome sequences of Streptomyces avermitilis ATCC 31267.</title>
        <authorList>
            <person name="Komaki H."/>
            <person name="Tamura T."/>
            <person name="Hosoyama A."/>
        </authorList>
    </citation>
    <scope>NUCLEOTIDE SEQUENCE [LARGE SCALE GENOMIC DNA]</scope>
    <source>
        <strain evidence="1 2">ATCC 31267</strain>
    </source>
</reference>
<dbReference type="Proteomes" id="UP000299211">
    <property type="component" value="Unassembled WGS sequence"/>
</dbReference>
<gene>
    <name evidence="1" type="ORF">SAV31267_091840</name>
</gene>
<proteinExistence type="predicted"/>